<evidence type="ECO:0000256" key="9">
    <source>
        <dbReference type="ARBA" id="ARBA00023136"/>
    </source>
</evidence>
<evidence type="ECO:0000256" key="11">
    <source>
        <dbReference type="PIRSR" id="PIRSR006247-1"/>
    </source>
</evidence>
<keyword evidence="14" id="KW-1185">Reference proteome</keyword>
<keyword evidence="3 10" id="KW-1003">Cell membrane</keyword>
<evidence type="ECO:0000256" key="12">
    <source>
        <dbReference type="SAM" id="Phobius"/>
    </source>
</evidence>
<feature type="transmembrane region" description="Helical" evidence="12">
    <location>
        <begin position="329"/>
        <end position="351"/>
    </location>
</feature>
<dbReference type="GO" id="GO:0015379">
    <property type="term" value="F:potassium:chloride symporter activity"/>
    <property type="evidence" value="ECO:0007669"/>
    <property type="project" value="InterPro"/>
</dbReference>
<keyword evidence="6 10" id="KW-0630">Potassium</keyword>
<feature type="transmembrane region" description="Helical" evidence="12">
    <location>
        <begin position="69"/>
        <end position="91"/>
    </location>
</feature>
<evidence type="ECO:0000256" key="2">
    <source>
        <dbReference type="ARBA" id="ARBA00022448"/>
    </source>
</evidence>
<dbReference type="InterPro" id="IPR003445">
    <property type="entry name" value="Cat_transpt"/>
</dbReference>
<keyword evidence="9 10" id="KW-0472">Membrane</keyword>
<feature type="binding site" evidence="11">
    <location>
        <position position="217"/>
    </location>
    <ligand>
        <name>K(+)</name>
        <dbReference type="ChEBI" id="CHEBI:29103"/>
    </ligand>
</feature>
<feature type="transmembrane region" description="Helical" evidence="12">
    <location>
        <begin position="233"/>
        <end position="256"/>
    </location>
</feature>
<keyword evidence="2 10" id="KW-0813">Transport</keyword>
<dbReference type="RefSeq" id="WP_039136215.1">
    <property type="nucleotide sequence ID" value="NZ_JPXY01000042.1"/>
</dbReference>
<keyword evidence="8 10" id="KW-0406">Ion transport</keyword>
<organism evidence="13 14">
    <name type="scientific">Gallibacterium genomosp. 2</name>
    <dbReference type="NCBI Taxonomy" id="155517"/>
    <lineage>
        <taxon>Bacteria</taxon>
        <taxon>Pseudomonadati</taxon>
        <taxon>Pseudomonadota</taxon>
        <taxon>Gammaproteobacteria</taxon>
        <taxon>Pasteurellales</taxon>
        <taxon>Pasteurellaceae</taxon>
        <taxon>Gallibacterium</taxon>
    </lineage>
</organism>
<name>A0A0A2XF78_9PAST</name>
<evidence type="ECO:0000256" key="10">
    <source>
        <dbReference type="PIRNR" id="PIRNR006247"/>
    </source>
</evidence>
<feature type="transmembrane region" description="Helical" evidence="12">
    <location>
        <begin position="388"/>
        <end position="411"/>
    </location>
</feature>
<accession>A0A0A2XF78</accession>
<feature type="binding site" evidence="11">
    <location>
        <position position="430"/>
    </location>
    <ligand>
        <name>K(+)</name>
        <dbReference type="ChEBI" id="CHEBI:29103"/>
    </ligand>
</feature>
<evidence type="ECO:0000256" key="5">
    <source>
        <dbReference type="ARBA" id="ARBA00022692"/>
    </source>
</evidence>
<feature type="transmembrane region" description="Helical" evidence="12">
    <location>
        <begin position="37"/>
        <end position="57"/>
    </location>
</feature>
<keyword evidence="11" id="KW-0479">Metal-binding</keyword>
<evidence type="ECO:0000256" key="8">
    <source>
        <dbReference type="ARBA" id="ARBA00023065"/>
    </source>
</evidence>
<dbReference type="Pfam" id="PF02386">
    <property type="entry name" value="TrkH"/>
    <property type="match status" value="1"/>
</dbReference>
<reference evidence="13 14" key="1">
    <citation type="submission" date="2014-08" db="EMBL/GenBank/DDBJ databases">
        <title>Chaperone-usher fimbriae in a diverse selection of Gallibacterium genomes.</title>
        <authorList>
            <person name="Kudirkiene E."/>
            <person name="Bager R.J."/>
            <person name="Johnson T.J."/>
            <person name="Bojesen A.M."/>
        </authorList>
    </citation>
    <scope>NUCLEOTIDE SEQUENCE [LARGE SCALE GENOMIC DNA]</scope>
    <source>
        <strain evidence="13 14">CCM5976</strain>
    </source>
</reference>
<evidence type="ECO:0000256" key="3">
    <source>
        <dbReference type="ARBA" id="ARBA00022475"/>
    </source>
</evidence>
<dbReference type="PANTHER" id="PTHR32024">
    <property type="entry name" value="TRK SYSTEM POTASSIUM UPTAKE PROTEIN TRKG-RELATED"/>
    <property type="match status" value="1"/>
</dbReference>
<dbReference type="GO" id="GO:0005886">
    <property type="term" value="C:plasma membrane"/>
    <property type="evidence" value="ECO:0007669"/>
    <property type="project" value="UniProtKB-SubCell"/>
</dbReference>
<evidence type="ECO:0000256" key="1">
    <source>
        <dbReference type="ARBA" id="ARBA00004651"/>
    </source>
</evidence>
<evidence type="ECO:0000256" key="7">
    <source>
        <dbReference type="ARBA" id="ARBA00022989"/>
    </source>
</evidence>
<keyword evidence="5 12" id="KW-0812">Transmembrane</keyword>
<sequence>MFNRPFILYILGSVLSKIAWLMIIPLIVTFFHNGDGLIGFLICISITHFVSFILTRKKPQDMRLRVKDMLLLTTLIWVISCVFSALPFIVISDFSFTDAYFETVSGLTTTGSSIIVDVSDTSPALLMWRSTMQWLGGLGFIVMAVAVLPFLNVGGMTLFRTESSDKSDKILPQARDIAKSIIQIYLSLTVICLFCYMWSEMDFFDAINHAFTTIATGGFSTRSGSMSEFNSNTQWICTVFMFIGSLPFLLMVQAIHRRNILVLFRDQQLIGFTVFVFIVALFTATWLNYENVFSWQDSLRYAFFNLINIMSTCGFSLGNFDTWTATTTMIFTVAFILGGCSGSTTGGIKIFRFQIMFQVLKHQILRLIHPNSISAVHYNRHTVSNETVFGIVGFIFSYFMIMAVLAVLMAISGMNFESAWSAAATAISNVGPGFGNEVGASGSFANIPTVAKWLMILGMLLGRLEIMTILILLFPNFWKK</sequence>
<dbReference type="EMBL" id="JPXY01000042">
    <property type="protein sequence ID" value="KGQ30808.1"/>
    <property type="molecule type" value="Genomic_DNA"/>
</dbReference>
<comment type="caution">
    <text evidence="13">The sequence shown here is derived from an EMBL/GenBank/DDBJ whole genome shotgun (WGS) entry which is preliminary data.</text>
</comment>
<feature type="transmembrane region" description="Helical" evidence="12">
    <location>
        <begin position="453"/>
        <end position="474"/>
    </location>
</feature>
<evidence type="ECO:0000313" key="14">
    <source>
        <dbReference type="Proteomes" id="UP000030418"/>
    </source>
</evidence>
<comment type="similarity">
    <text evidence="10">Belongs to the TrkH potassium transport family.</text>
</comment>
<dbReference type="PANTHER" id="PTHR32024:SF3">
    <property type="entry name" value="TRK SYSTEM POTASSIUM UPTAKE PROTEIN"/>
    <property type="match status" value="1"/>
</dbReference>
<keyword evidence="7 12" id="KW-1133">Transmembrane helix</keyword>
<dbReference type="GO" id="GO:0046872">
    <property type="term" value="F:metal ion binding"/>
    <property type="evidence" value="ECO:0007669"/>
    <property type="project" value="UniProtKB-KW"/>
</dbReference>
<feature type="binding site" evidence="11">
    <location>
        <position position="312"/>
    </location>
    <ligand>
        <name>K(+)</name>
        <dbReference type="ChEBI" id="CHEBI:29103"/>
    </ligand>
</feature>
<keyword evidence="4 10" id="KW-0633">Potassium transport</keyword>
<feature type="transmembrane region" description="Helical" evidence="12">
    <location>
        <begin position="7"/>
        <end position="31"/>
    </location>
</feature>
<feature type="binding site" evidence="11">
    <location>
        <position position="109"/>
    </location>
    <ligand>
        <name>K(+)</name>
        <dbReference type="ChEBI" id="CHEBI:29103"/>
    </ligand>
</feature>
<feature type="binding site" evidence="11">
    <location>
        <position position="110"/>
    </location>
    <ligand>
        <name>K(+)</name>
        <dbReference type="ChEBI" id="CHEBI:29103"/>
    </ligand>
</feature>
<feature type="transmembrane region" description="Helical" evidence="12">
    <location>
        <begin position="268"/>
        <end position="289"/>
    </location>
</feature>
<proteinExistence type="inferred from homology"/>
<gene>
    <name evidence="13" type="ORF">P375_09090</name>
</gene>
<comment type="subcellular location">
    <subcellularLocation>
        <location evidence="10">Cell inner membrane</location>
        <topology evidence="10">Multi-pass membrane protein</topology>
    </subcellularLocation>
    <subcellularLocation>
        <location evidence="1">Cell membrane</location>
        <topology evidence="1">Multi-pass membrane protein</topology>
    </subcellularLocation>
</comment>
<feature type="transmembrane region" description="Helical" evidence="12">
    <location>
        <begin position="134"/>
        <end position="159"/>
    </location>
</feature>
<dbReference type="Proteomes" id="UP000030418">
    <property type="component" value="Unassembled WGS sequence"/>
</dbReference>
<protein>
    <recommendedName>
        <fullName evidence="10">Trk system potassium uptake protein</fullName>
    </recommendedName>
</protein>
<evidence type="ECO:0000313" key="13">
    <source>
        <dbReference type="EMBL" id="KGQ30808.1"/>
    </source>
</evidence>
<feature type="transmembrane region" description="Helical" evidence="12">
    <location>
        <begin position="180"/>
        <end position="199"/>
    </location>
</feature>
<feature type="binding site" evidence="11">
    <location>
        <position position="429"/>
    </location>
    <ligand>
        <name>K(+)</name>
        <dbReference type="ChEBI" id="CHEBI:29103"/>
    </ligand>
</feature>
<dbReference type="PIRSF" id="PIRSF006247">
    <property type="entry name" value="TrkH"/>
    <property type="match status" value="1"/>
</dbReference>
<comment type="function">
    <text evidence="10">Low-affinity potassium transport system. Interacts with Trk system potassium uptake protein TrkA.</text>
</comment>
<dbReference type="AlphaFoldDB" id="A0A0A2XF78"/>
<dbReference type="InterPro" id="IPR004772">
    <property type="entry name" value="TrkH"/>
</dbReference>
<keyword evidence="10" id="KW-0997">Cell inner membrane</keyword>
<evidence type="ECO:0000256" key="6">
    <source>
        <dbReference type="ARBA" id="ARBA00022958"/>
    </source>
</evidence>
<evidence type="ECO:0000256" key="4">
    <source>
        <dbReference type="ARBA" id="ARBA00022538"/>
    </source>
</evidence>